<dbReference type="PANTHER" id="PTHR43019">
    <property type="entry name" value="SERINE ENDOPROTEASE DEGS"/>
    <property type="match status" value="1"/>
</dbReference>
<comment type="caution">
    <text evidence="3">The sequence shown here is derived from an EMBL/GenBank/DDBJ whole genome shotgun (WGS) entry which is preliminary data.</text>
</comment>
<feature type="compositionally biased region" description="Basic and acidic residues" evidence="1">
    <location>
        <begin position="139"/>
        <end position="148"/>
    </location>
</feature>
<evidence type="ECO:0000259" key="2">
    <source>
        <dbReference type="Pfam" id="PF01471"/>
    </source>
</evidence>
<dbReference type="RefSeq" id="WP_407593757.1">
    <property type="nucleotide sequence ID" value="NZ_JBHDIY010000002.1"/>
</dbReference>
<evidence type="ECO:0000313" key="3">
    <source>
        <dbReference type="EMBL" id="MFL4471890.1"/>
    </source>
</evidence>
<gene>
    <name evidence="3" type="ORF">ACERZ8_19155</name>
</gene>
<dbReference type="EMBL" id="JBHDIY010000002">
    <property type="protein sequence ID" value="MFL4471890.1"/>
    <property type="molecule type" value="Genomic_DNA"/>
</dbReference>
<dbReference type="InterPro" id="IPR036366">
    <property type="entry name" value="PGBDSf"/>
</dbReference>
<keyword evidence="3" id="KW-0645">Protease</keyword>
<dbReference type="InterPro" id="IPR036365">
    <property type="entry name" value="PGBD-like_sf"/>
</dbReference>
<feature type="region of interest" description="Disordered" evidence="1">
    <location>
        <begin position="129"/>
        <end position="148"/>
    </location>
</feature>
<organism evidence="3 4">
    <name type="scientific">Tateyamaria armeniaca</name>
    <dbReference type="NCBI Taxonomy" id="2518930"/>
    <lineage>
        <taxon>Bacteria</taxon>
        <taxon>Pseudomonadati</taxon>
        <taxon>Pseudomonadota</taxon>
        <taxon>Alphaproteobacteria</taxon>
        <taxon>Rhodobacterales</taxon>
        <taxon>Roseobacteraceae</taxon>
        <taxon>Tateyamaria</taxon>
    </lineage>
</organism>
<dbReference type="Pfam" id="PF01471">
    <property type="entry name" value="PG_binding_1"/>
    <property type="match status" value="1"/>
</dbReference>
<dbReference type="InterPro" id="IPR002477">
    <property type="entry name" value="Peptidoglycan-bd-like"/>
</dbReference>
<reference evidence="3 4" key="1">
    <citation type="submission" date="2024-08" db="EMBL/GenBank/DDBJ databases">
        <title>Tateyamaria sp. nov., isolated from marine algae.</title>
        <authorList>
            <person name="Choi B.J."/>
            <person name="Kim J.M."/>
            <person name="Lee J.K."/>
            <person name="Choi D.G."/>
            <person name="Bayburt H."/>
            <person name="Baek J.H."/>
            <person name="Han D.M."/>
            <person name="Jeon C.O."/>
        </authorList>
    </citation>
    <scope>NUCLEOTIDE SEQUENCE [LARGE SCALE GENOMIC DNA]</scope>
    <source>
        <strain evidence="3 4">KMU-156</strain>
    </source>
</reference>
<proteinExistence type="predicted"/>
<dbReference type="SUPFAM" id="SSF47090">
    <property type="entry name" value="PGBD-like"/>
    <property type="match status" value="1"/>
</dbReference>
<dbReference type="PANTHER" id="PTHR43019:SF23">
    <property type="entry name" value="PROTEASE DO-LIKE 5, CHLOROPLASTIC"/>
    <property type="match status" value="1"/>
</dbReference>
<dbReference type="Gene3D" id="1.10.101.10">
    <property type="entry name" value="PGBD-like superfamily/PGBD"/>
    <property type="match status" value="1"/>
</dbReference>
<evidence type="ECO:0000256" key="1">
    <source>
        <dbReference type="SAM" id="MobiDB-lite"/>
    </source>
</evidence>
<feature type="domain" description="Peptidoglycan binding-like" evidence="2">
    <location>
        <begin position="154"/>
        <end position="209"/>
    </location>
</feature>
<sequence>MILVWCGAGIAQDNVVWVQIEAQPSLTEASERARIYAADLPDVNGFALGGGWYGIALGPYTRQDAEQVLRVYRNEGVIPRDSYIALGTSFRQQFWPVGANVLDRGVVDAPVDTPVVATPEDQAVVAEPAVIPPAPPAPDETRAEAQRSERLLSRSAREELQVMLKWAGVYPGAIDGAFGRGTRGAMSAWQEQKGFEVTGVLTTGQRAALLRDYNAVLDGLGLEVVRDDTAGIEMMLPMDVVAFEKYEYPFAHYTKAGAIDARVLLISQAGDQSTLFGLYDIMQTLDIVPLDGPRERSDRSFVLVGEDATRVSETRVTLQDGQIKGFTLIWPAGDEERRTRLMAAMDKSFERLAGVIPPSATTEEQAIDLVSGLEVRKPRLSRSGFFVDRRGTVITTSEVVGSCGRVTLDEVTEADVALVDDARGVAVLTPTTDLAPLAVARFSDVTPRLQSEVATSGYSFEGVLGAPSMTFGTLSDVRGLGGEQDVLRIEMGTLPGDAGGPVLDAGGGVLGMLLPEAQSGRALPQGVRFALDRGALQGVLEQAGMAAAGTDSATPIDPVDLTGEATGMTVLVSCWD</sequence>
<keyword evidence="3" id="KW-0378">Hydrolase</keyword>
<name>A0ABW8UYI7_9RHOB</name>
<dbReference type="GO" id="GO:0008233">
    <property type="term" value="F:peptidase activity"/>
    <property type="evidence" value="ECO:0007669"/>
    <property type="project" value="UniProtKB-KW"/>
</dbReference>
<dbReference type="SUPFAM" id="SSF50494">
    <property type="entry name" value="Trypsin-like serine proteases"/>
    <property type="match status" value="1"/>
</dbReference>
<evidence type="ECO:0000313" key="4">
    <source>
        <dbReference type="Proteomes" id="UP001627408"/>
    </source>
</evidence>
<dbReference type="Gene3D" id="2.40.10.120">
    <property type="match status" value="1"/>
</dbReference>
<dbReference type="Pfam" id="PF13365">
    <property type="entry name" value="Trypsin_2"/>
    <property type="match status" value="1"/>
</dbReference>
<protein>
    <submittedName>
        <fullName evidence="3">Serine protease</fullName>
    </submittedName>
</protein>
<dbReference type="InterPro" id="IPR009003">
    <property type="entry name" value="Peptidase_S1_PA"/>
</dbReference>
<dbReference type="Proteomes" id="UP001627408">
    <property type="component" value="Unassembled WGS sequence"/>
</dbReference>
<dbReference type="GO" id="GO:0006508">
    <property type="term" value="P:proteolysis"/>
    <property type="evidence" value="ECO:0007669"/>
    <property type="project" value="UniProtKB-KW"/>
</dbReference>
<keyword evidence="4" id="KW-1185">Reference proteome</keyword>
<accession>A0ABW8UYI7</accession>